<evidence type="ECO:0000256" key="2">
    <source>
        <dbReference type="SAM" id="Phobius"/>
    </source>
</evidence>
<dbReference type="GO" id="GO:0007219">
    <property type="term" value="P:Notch signaling pathway"/>
    <property type="evidence" value="ECO:0007669"/>
    <property type="project" value="TreeGrafter"/>
</dbReference>
<gene>
    <name evidence="3" type="ORF">HPB48_010463</name>
</gene>
<dbReference type="Proteomes" id="UP000821853">
    <property type="component" value="Chromosome 9"/>
</dbReference>
<dbReference type="PANTHER" id="PTHR10202:SF13">
    <property type="entry name" value="PRESENILIN HOMOLOG"/>
    <property type="match status" value="1"/>
</dbReference>
<dbReference type="GO" id="GO:0055074">
    <property type="term" value="P:calcium ion homeostasis"/>
    <property type="evidence" value="ECO:0007669"/>
    <property type="project" value="TreeGrafter"/>
</dbReference>
<organism evidence="3 4">
    <name type="scientific">Haemaphysalis longicornis</name>
    <name type="common">Bush tick</name>
    <dbReference type="NCBI Taxonomy" id="44386"/>
    <lineage>
        <taxon>Eukaryota</taxon>
        <taxon>Metazoa</taxon>
        <taxon>Ecdysozoa</taxon>
        <taxon>Arthropoda</taxon>
        <taxon>Chelicerata</taxon>
        <taxon>Arachnida</taxon>
        <taxon>Acari</taxon>
        <taxon>Parasitiformes</taxon>
        <taxon>Ixodida</taxon>
        <taxon>Ixodoidea</taxon>
        <taxon>Ixodidae</taxon>
        <taxon>Haemaphysalinae</taxon>
        <taxon>Haemaphysalis</taxon>
    </lineage>
</organism>
<protein>
    <recommendedName>
        <fullName evidence="5">Presenilin</fullName>
    </recommendedName>
</protein>
<sequence length="233" mass="24879">MLETTNGSRNSSDRRAEAPTMTCTAISKQDMVVIDAPHEATSPGEANGTNDTERQIPGSPSPRTVPQLNARGFQATRHSGGSYYGGTRGGGGTRGAWHDFGPAPRYIPEENASPLHGAGGSHYRRHEIAVASRCPHHEPAGEPQADQGMKMGLGDFIFYSVLVGKASRYGTAATVITCYVFIIMGIFLTLTLLVLLQKPLPALPLSISLGMLAYFFSVSFTEPFFEAVGSVAF</sequence>
<keyword evidence="2" id="KW-1133">Transmembrane helix</keyword>
<reference evidence="3 4" key="1">
    <citation type="journal article" date="2020" name="Cell">
        <title>Large-Scale Comparative Analyses of Tick Genomes Elucidate Their Genetic Diversity and Vector Capacities.</title>
        <authorList>
            <consortium name="Tick Genome and Microbiome Consortium (TIGMIC)"/>
            <person name="Jia N."/>
            <person name="Wang J."/>
            <person name="Shi W."/>
            <person name="Du L."/>
            <person name="Sun Y."/>
            <person name="Zhan W."/>
            <person name="Jiang J.F."/>
            <person name="Wang Q."/>
            <person name="Zhang B."/>
            <person name="Ji P."/>
            <person name="Bell-Sakyi L."/>
            <person name="Cui X.M."/>
            <person name="Yuan T.T."/>
            <person name="Jiang B.G."/>
            <person name="Yang W.F."/>
            <person name="Lam T.T."/>
            <person name="Chang Q.C."/>
            <person name="Ding S.J."/>
            <person name="Wang X.J."/>
            <person name="Zhu J.G."/>
            <person name="Ruan X.D."/>
            <person name="Zhao L."/>
            <person name="Wei J.T."/>
            <person name="Ye R.Z."/>
            <person name="Que T.C."/>
            <person name="Du C.H."/>
            <person name="Zhou Y.H."/>
            <person name="Cheng J.X."/>
            <person name="Dai P.F."/>
            <person name="Guo W.B."/>
            <person name="Han X.H."/>
            <person name="Huang E.J."/>
            <person name="Li L.F."/>
            <person name="Wei W."/>
            <person name="Gao Y.C."/>
            <person name="Liu J.Z."/>
            <person name="Shao H.Z."/>
            <person name="Wang X."/>
            <person name="Wang C.C."/>
            <person name="Yang T.C."/>
            <person name="Huo Q.B."/>
            <person name="Li W."/>
            <person name="Chen H.Y."/>
            <person name="Chen S.E."/>
            <person name="Zhou L.G."/>
            <person name="Ni X.B."/>
            <person name="Tian J.H."/>
            <person name="Sheng Y."/>
            <person name="Liu T."/>
            <person name="Pan Y.S."/>
            <person name="Xia L.Y."/>
            <person name="Li J."/>
            <person name="Zhao F."/>
            <person name="Cao W.C."/>
        </authorList>
    </citation>
    <scope>NUCLEOTIDE SEQUENCE [LARGE SCALE GENOMIC DNA]</scope>
    <source>
        <strain evidence="3">HaeL-2018</strain>
    </source>
</reference>
<dbReference type="GO" id="GO:0016485">
    <property type="term" value="P:protein processing"/>
    <property type="evidence" value="ECO:0007669"/>
    <property type="project" value="InterPro"/>
</dbReference>
<feature type="compositionally biased region" description="Polar residues" evidence="1">
    <location>
        <begin position="1"/>
        <end position="10"/>
    </location>
</feature>
<feature type="region of interest" description="Disordered" evidence="1">
    <location>
        <begin position="1"/>
        <end position="67"/>
    </location>
</feature>
<dbReference type="AlphaFoldDB" id="A0A9J6H5E8"/>
<evidence type="ECO:0008006" key="5">
    <source>
        <dbReference type="Google" id="ProtNLM"/>
    </source>
</evidence>
<dbReference type="InterPro" id="IPR042524">
    <property type="entry name" value="Presenilin_C"/>
</dbReference>
<name>A0A9J6H5E8_HAELO</name>
<accession>A0A9J6H5E8</accession>
<feature type="transmembrane region" description="Helical" evidence="2">
    <location>
        <begin position="172"/>
        <end position="196"/>
    </location>
</feature>
<dbReference type="EMBL" id="JABSTR010000011">
    <property type="protein sequence ID" value="KAH9382007.1"/>
    <property type="molecule type" value="Genomic_DNA"/>
</dbReference>
<dbReference type="VEuPathDB" id="VectorBase:HLOH_049045"/>
<keyword evidence="2" id="KW-0472">Membrane</keyword>
<dbReference type="GO" id="GO:0042500">
    <property type="term" value="F:aspartic endopeptidase activity, intramembrane cleaving"/>
    <property type="evidence" value="ECO:0007669"/>
    <property type="project" value="InterPro"/>
</dbReference>
<dbReference type="GO" id="GO:0034205">
    <property type="term" value="P:amyloid-beta formation"/>
    <property type="evidence" value="ECO:0007669"/>
    <property type="project" value="TreeGrafter"/>
</dbReference>
<dbReference type="OrthoDB" id="20287at2759"/>
<dbReference type="GO" id="GO:0070765">
    <property type="term" value="C:gamma-secretase complex"/>
    <property type="evidence" value="ECO:0007669"/>
    <property type="project" value="TreeGrafter"/>
</dbReference>
<dbReference type="PANTHER" id="PTHR10202">
    <property type="entry name" value="PRESENILIN"/>
    <property type="match status" value="1"/>
</dbReference>
<evidence type="ECO:0000313" key="4">
    <source>
        <dbReference type="Proteomes" id="UP000821853"/>
    </source>
</evidence>
<comment type="caution">
    <text evidence="3">The sequence shown here is derived from an EMBL/GenBank/DDBJ whole genome shotgun (WGS) entry which is preliminary data.</text>
</comment>
<dbReference type="Gene3D" id="1.10.472.100">
    <property type="entry name" value="Presenilin"/>
    <property type="match status" value="1"/>
</dbReference>
<proteinExistence type="predicted"/>
<dbReference type="InterPro" id="IPR001108">
    <property type="entry name" value="Peptidase_A22A"/>
</dbReference>
<keyword evidence="2" id="KW-0812">Transmembrane</keyword>
<evidence type="ECO:0000256" key="1">
    <source>
        <dbReference type="SAM" id="MobiDB-lite"/>
    </source>
</evidence>
<evidence type="ECO:0000313" key="3">
    <source>
        <dbReference type="EMBL" id="KAH9382007.1"/>
    </source>
</evidence>
<dbReference type="GO" id="GO:0006509">
    <property type="term" value="P:membrane protein ectodomain proteolysis"/>
    <property type="evidence" value="ECO:0007669"/>
    <property type="project" value="TreeGrafter"/>
</dbReference>
<dbReference type="Pfam" id="PF01080">
    <property type="entry name" value="Presenilin"/>
    <property type="match status" value="1"/>
</dbReference>
<feature type="transmembrane region" description="Helical" evidence="2">
    <location>
        <begin position="202"/>
        <end position="220"/>
    </location>
</feature>
<keyword evidence="4" id="KW-1185">Reference proteome</keyword>